<dbReference type="AlphaFoldDB" id="A0A2P2M8I2"/>
<proteinExistence type="predicted"/>
<dbReference type="EMBL" id="GGEC01046044">
    <property type="protein sequence ID" value="MBX26528.1"/>
    <property type="molecule type" value="Transcribed_RNA"/>
</dbReference>
<reference evidence="1" key="1">
    <citation type="submission" date="2018-02" db="EMBL/GenBank/DDBJ databases">
        <title>Rhizophora mucronata_Transcriptome.</title>
        <authorList>
            <person name="Meera S.P."/>
            <person name="Sreeshan A."/>
            <person name="Augustine A."/>
        </authorList>
    </citation>
    <scope>NUCLEOTIDE SEQUENCE</scope>
    <source>
        <tissue evidence="1">Leaf</tissue>
    </source>
</reference>
<evidence type="ECO:0000313" key="1">
    <source>
        <dbReference type="EMBL" id="MBX26528.1"/>
    </source>
</evidence>
<organism evidence="1">
    <name type="scientific">Rhizophora mucronata</name>
    <name type="common">Asiatic mangrove</name>
    <dbReference type="NCBI Taxonomy" id="61149"/>
    <lineage>
        <taxon>Eukaryota</taxon>
        <taxon>Viridiplantae</taxon>
        <taxon>Streptophyta</taxon>
        <taxon>Embryophyta</taxon>
        <taxon>Tracheophyta</taxon>
        <taxon>Spermatophyta</taxon>
        <taxon>Magnoliopsida</taxon>
        <taxon>eudicotyledons</taxon>
        <taxon>Gunneridae</taxon>
        <taxon>Pentapetalae</taxon>
        <taxon>rosids</taxon>
        <taxon>fabids</taxon>
        <taxon>Malpighiales</taxon>
        <taxon>Rhizophoraceae</taxon>
        <taxon>Rhizophora</taxon>
    </lineage>
</organism>
<name>A0A2P2M8I2_RHIMU</name>
<accession>A0A2P2M8I2</accession>
<protein>
    <submittedName>
        <fullName evidence="1">Uncharacterized protein</fullName>
    </submittedName>
</protein>
<sequence>MALHIDRIETRTNHIKPTDNRQEIAPLDEKIKKTYSASSSLAVTRRRKQATENASSRLCWFK</sequence>